<dbReference type="GO" id="GO:0016020">
    <property type="term" value="C:membrane"/>
    <property type="evidence" value="ECO:0007669"/>
    <property type="project" value="UniProtKB-UniRule"/>
</dbReference>
<dbReference type="InterPro" id="IPR050330">
    <property type="entry name" value="Bact_OuterMem_StrucFunc"/>
</dbReference>
<dbReference type="Pfam" id="PF00691">
    <property type="entry name" value="OmpA"/>
    <property type="match status" value="1"/>
</dbReference>
<keyword evidence="1" id="KW-0472">Membrane</keyword>
<dbReference type="SUPFAM" id="SSF103088">
    <property type="entry name" value="OmpA-like"/>
    <property type="match status" value="1"/>
</dbReference>
<dbReference type="PANTHER" id="PTHR30329:SF21">
    <property type="entry name" value="LIPOPROTEIN YIAD-RELATED"/>
    <property type="match status" value="1"/>
</dbReference>
<evidence type="ECO:0000256" key="1">
    <source>
        <dbReference type="PROSITE-ProRule" id="PRU00473"/>
    </source>
</evidence>
<dbReference type="PANTHER" id="PTHR30329">
    <property type="entry name" value="STATOR ELEMENT OF FLAGELLAR MOTOR COMPLEX"/>
    <property type="match status" value="1"/>
</dbReference>
<dbReference type="PROSITE" id="PS51257">
    <property type="entry name" value="PROKAR_LIPOPROTEIN"/>
    <property type="match status" value="1"/>
</dbReference>
<accession>A0A240EGV0</accession>
<dbReference type="RefSeq" id="WP_096992985.1">
    <property type="nucleotide sequence ID" value="NZ_JBHSII010000006.1"/>
</dbReference>
<dbReference type="OrthoDB" id="9792521at2"/>
<feature type="domain" description="OmpA-like" evidence="2">
    <location>
        <begin position="86"/>
        <end position="206"/>
    </location>
</feature>
<dbReference type="Gene3D" id="3.30.1330.60">
    <property type="entry name" value="OmpA-like domain"/>
    <property type="match status" value="1"/>
</dbReference>
<evidence type="ECO:0000313" key="4">
    <source>
        <dbReference type="Proteomes" id="UP000219336"/>
    </source>
</evidence>
<dbReference type="PROSITE" id="PS51123">
    <property type="entry name" value="OMPA_2"/>
    <property type="match status" value="1"/>
</dbReference>
<evidence type="ECO:0000313" key="3">
    <source>
        <dbReference type="EMBL" id="SNX47741.1"/>
    </source>
</evidence>
<dbReference type="InterPro" id="IPR036737">
    <property type="entry name" value="OmpA-like_sf"/>
</dbReference>
<proteinExistence type="predicted"/>
<dbReference type="Proteomes" id="UP000219336">
    <property type="component" value="Unassembled WGS sequence"/>
</dbReference>
<keyword evidence="4" id="KW-1185">Reference proteome</keyword>
<sequence>MKARSLFSFATLILAGCSSSGSYIATHDVNGCELVYGQRIVDECGSNHYYDYRLQTLTEAAEKVGYILNHDIVGGTGAASDAYPMMAHSITITPKEGEFFASGQSEMSPQNVAKLQHFIEDYLRTLDTNHNVLVLGHTDAVGKESSNKSLSAKRARYVSDLIYTASRGKVSSWSYGMGESVPIAPNYTKEGQGQNRRIEIVDIFNNSESRNMDKEQLFAIIQFKQAQLVVNEKWKNLTDPTKVAKTQTKTKRKKVTYKDKNPLKLKGKLFKQDDAAHSIATYLGPYHADSWFNLMPTAVASNLDIESCPMIERPTQSDSNGKKGKVGNSFPALFSTSWNTMPQKGETVVVLRPVQVEKDFIASEDPTLSFITDYQPNKNTADYSYDMYVQTAPGDNALLYRIFPKDPEAPLVCADLIFRTTGENKTKYMAVYYKSQGQLYQKNLTLQLSL</sequence>
<evidence type="ECO:0000259" key="2">
    <source>
        <dbReference type="PROSITE" id="PS51123"/>
    </source>
</evidence>
<gene>
    <name evidence="3" type="primary">oprF_1</name>
    <name evidence="3" type="ORF">VTH8203_01356</name>
</gene>
<name>A0A240EGV0_9VIBR</name>
<dbReference type="EMBL" id="OANU01000012">
    <property type="protein sequence ID" value="SNX47741.1"/>
    <property type="molecule type" value="Genomic_DNA"/>
</dbReference>
<dbReference type="InterPro" id="IPR006665">
    <property type="entry name" value="OmpA-like"/>
</dbReference>
<protein>
    <submittedName>
        <fullName evidence="3">Outer membrane porin F</fullName>
    </submittedName>
</protein>
<reference evidence="4" key="1">
    <citation type="submission" date="2016-06" db="EMBL/GenBank/DDBJ databases">
        <authorList>
            <person name="Rodrigo-Torres L."/>
            <person name="Arahal R.D."/>
            <person name="Lucena T."/>
        </authorList>
    </citation>
    <scope>NUCLEOTIDE SEQUENCE [LARGE SCALE GENOMIC DNA]</scope>
    <source>
        <strain evidence="4">CECT8203</strain>
    </source>
</reference>
<organism evidence="3 4">
    <name type="scientific">Vibrio thalassae</name>
    <dbReference type="NCBI Taxonomy" id="1243014"/>
    <lineage>
        <taxon>Bacteria</taxon>
        <taxon>Pseudomonadati</taxon>
        <taxon>Pseudomonadota</taxon>
        <taxon>Gammaproteobacteria</taxon>
        <taxon>Vibrionales</taxon>
        <taxon>Vibrionaceae</taxon>
        <taxon>Vibrio</taxon>
    </lineage>
</organism>
<dbReference type="AlphaFoldDB" id="A0A240EGV0"/>
<dbReference type="CDD" id="cd07185">
    <property type="entry name" value="OmpA_C-like"/>
    <property type="match status" value="1"/>
</dbReference>